<feature type="domain" description="Thioesterase" evidence="2">
    <location>
        <begin position="44"/>
        <end position="121"/>
    </location>
</feature>
<sequence>MTLEEINRMCQNTLISHLEIEFIDFGKNYVVAKMPVNSKKHQPMGVLHGGASLALAETVGSAGSLFNVDPAKYNVLGLQVTGNHTSTISSGTLIARADLIHHGRTTHIWDVKITSEEGKLISVARVTNIITEKIKKGED</sequence>
<dbReference type="GO" id="GO:0005829">
    <property type="term" value="C:cytosol"/>
    <property type="evidence" value="ECO:0007669"/>
    <property type="project" value="TreeGrafter"/>
</dbReference>
<dbReference type="Gene3D" id="3.10.129.10">
    <property type="entry name" value="Hotdog Thioesterase"/>
    <property type="match status" value="1"/>
</dbReference>
<dbReference type="PANTHER" id="PTHR43240">
    <property type="entry name" value="1,4-DIHYDROXY-2-NAPHTHOYL-COA THIOESTERASE 1"/>
    <property type="match status" value="1"/>
</dbReference>
<name>A0A3B0TGI4_9ZZZZ</name>
<dbReference type="GO" id="GO:0061522">
    <property type="term" value="F:1,4-dihydroxy-2-naphthoyl-CoA thioesterase activity"/>
    <property type="evidence" value="ECO:0007669"/>
    <property type="project" value="UniProtKB-EC"/>
</dbReference>
<dbReference type="Pfam" id="PF03061">
    <property type="entry name" value="4HBT"/>
    <property type="match status" value="1"/>
</dbReference>
<evidence type="ECO:0000259" key="2">
    <source>
        <dbReference type="Pfam" id="PF03061"/>
    </source>
</evidence>
<dbReference type="EC" id="3.1.2.28" evidence="3"/>
<dbReference type="PANTHER" id="PTHR43240:SF5">
    <property type="entry name" value="1,4-DIHYDROXY-2-NAPHTHOYL-COA THIOESTERASE 1"/>
    <property type="match status" value="1"/>
</dbReference>
<keyword evidence="1 3" id="KW-0378">Hydrolase</keyword>
<protein>
    <submittedName>
        <fullName evidence="3">1,4-dihydroxy-2-naphthoyl-CoA hydrolase in menaquinone biosynthesis</fullName>
        <ecNumber evidence="3">3.1.2.28</ecNumber>
    </submittedName>
</protein>
<dbReference type="EMBL" id="UOEP01000078">
    <property type="protein sequence ID" value="VAW17751.1"/>
    <property type="molecule type" value="Genomic_DNA"/>
</dbReference>
<dbReference type="CDD" id="cd03443">
    <property type="entry name" value="PaaI_thioesterase"/>
    <property type="match status" value="1"/>
</dbReference>
<gene>
    <name evidence="3" type="ORF">MNBD_BACTEROID01-2317</name>
</gene>
<dbReference type="InterPro" id="IPR006683">
    <property type="entry name" value="Thioestr_dom"/>
</dbReference>
<reference evidence="3" key="1">
    <citation type="submission" date="2018-06" db="EMBL/GenBank/DDBJ databases">
        <authorList>
            <person name="Zhirakovskaya E."/>
        </authorList>
    </citation>
    <scope>NUCLEOTIDE SEQUENCE</scope>
</reference>
<accession>A0A3B0TGI4</accession>
<evidence type="ECO:0000313" key="3">
    <source>
        <dbReference type="EMBL" id="VAW17751.1"/>
    </source>
</evidence>
<organism evidence="3">
    <name type="scientific">hydrothermal vent metagenome</name>
    <dbReference type="NCBI Taxonomy" id="652676"/>
    <lineage>
        <taxon>unclassified sequences</taxon>
        <taxon>metagenomes</taxon>
        <taxon>ecological metagenomes</taxon>
    </lineage>
</organism>
<proteinExistence type="predicted"/>
<dbReference type="InterPro" id="IPR029069">
    <property type="entry name" value="HotDog_dom_sf"/>
</dbReference>
<dbReference type="SUPFAM" id="SSF54637">
    <property type="entry name" value="Thioesterase/thiol ester dehydrase-isomerase"/>
    <property type="match status" value="1"/>
</dbReference>
<dbReference type="NCBIfam" id="TIGR00369">
    <property type="entry name" value="unchar_dom_1"/>
    <property type="match status" value="1"/>
</dbReference>
<dbReference type="AlphaFoldDB" id="A0A3B0TGI4"/>
<evidence type="ECO:0000256" key="1">
    <source>
        <dbReference type="ARBA" id="ARBA00022801"/>
    </source>
</evidence>
<dbReference type="InterPro" id="IPR003736">
    <property type="entry name" value="PAAI_dom"/>
</dbReference>